<name>A0ABU5P8M1_9PSED</name>
<comment type="caution">
    <text evidence="2">The sequence shown here is derived from an EMBL/GenBank/DDBJ whole genome shotgun (WGS) entry which is preliminary data.</text>
</comment>
<gene>
    <name evidence="2" type="ORF">SOP97_09375</name>
</gene>
<dbReference type="RefSeq" id="WP_322949043.1">
    <property type="nucleotide sequence ID" value="NZ_JAYEET010000031.1"/>
</dbReference>
<dbReference type="Gene3D" id="3.40.50.10140">
    <property type="entry name" value="Toll/interleukin-1 receptor homology (TIR) domain"/>
    <property type="match status" value="1"/>
</dbReference>
<dbReference type="InterPro" id="IPR000157">
    <property type="entry name" value="TIR_dom"/>
</dbReference>
<proteinExistence type="predicted"/>
<dbReference type="SUPFAM" id="SSF52200">
    <property type="entry name" value="Toll/Interleukin receptor TIR domain"/>
    <property type="match status" value="1"/>
</dbReference>
<dbReference type="Proteomes" id="UP001292571">
    <property type="component" value="Unassembled WGS sequence"/>
</dbReference>
<keyword evidence="2" id="KW-0675">Receptor</keyword>
<dbReference type="EMBL" id="JAYEET010000031">
    <property type="protein sequence ID" value="MEA1606022.1"/>
    <property type="molecule type" value="Genomic_DNA"/>
</dbReference>
<protein>
    <submittedName>
        <fullName evidence="2">Toll/interleukin-1 receptor domain-containing protein</fullName>
    </submittedName>
</protein>
<feature type="domain" description="TIR" evidence="1">
    <location>
        <begin position="2"/>
        <end position="136"/>
    </location>
</feature>
<dbReference type="SMART" id="SM00255">
    <property type="entry name" value="TIR"/>
    <property type="match status" value="1"/>
</dbReference>
<evidence type="ECO:0000313" key="3">
    <source>
        <dbReference type="Proteomes" id="UP001292571"/>
    </source>
</evidence>
<sequence>MDAPRVFVSHASEDKARFVMSFAEQLRSNGIDAWVDTWEIKVGDSLVKKIFDEGLGAARAVIIVLSRNSVHKPWVREELDHAVVSKISEGTRIIPLVLDDCEVPQALKATKWVSFKDESAYDASFDEIVATIFGASDKPPLGKPPVYVSAFGAGVTSHNNIDSLVTRLACEAALESGSSLVGADAFKKNGEFVIPEPQLRDSLEYLNEYGAINWQQSLSGSLSGVSVSVSGFELYAREHVPGYSEITRSVISLIVNTDARSNNVLREKQNAPSFLIDHIIRTLECSGSIRVIWFLAGNCQIDHVSASLRRSLS</sequence>
<reference evidence="2 3" key="1">
    <citation type="submission" date="2023-12" db="EMBL/GenBank/DDBJ databases">
        <title>Pseudomonas sp. T5W1.</title>
        <authorList>
            <person name="Maltman C."/>
        </authorList>
    </citation>
    <scope>NUCLEOTIDE SEQUENCE [LARGE SCALE GENOMIC DNA]</scope>
    <source>
        <strain evidence="2 3">T5W1</strain>
    </source>
</reference>
<accession>A0ABU5P8M1</accession>
<organism evidence="2 3">
    <name type="scientific">Pseudomonas spirodelae</name>
    <dbReference type="NCBI Taxonomy" id="3101751"/>
    <lineage>
        <taxon>Bacteria</taxon>
        <taxon>Pseudomonadati</taxon>
        <taxon>Pseudomonadota</taxon>
        <taxon>Gammaproteobacteria</taxon>
        <taxon>Pseudomonadales</taxon>
        <taxon>Pseudomonadaceae</taxon>
        <taxon>Pseudomonas</taxon>
    </lineage>
</organism>
<dbReference type="InterPro" id="IPR035897">
    <property type="entry name" value="Toll_tir_struct_dom_sf"/>
</dbReference>
<dbReference type="Pfam" id="PF13676">
    <property type="entry name" value="TIR_2"/>
    <property type="match status" value="1"/>
</dbReference>
<evidence type="ECO:0000259" key="1">
    <source>
        <dbReference type="PROSITE" id="PS50104"/>
    </source>
</evidence>
<keyword evidence="3" id="KW-1185">Reference proteome</keyword>
<dbReference type="PROSITE" id="PS50104">
    <property type="entry name" value="TIR"/>
    <property type="match status" value="1"/>
</dbReference>
<evidence type="ECO:0000313" key="2">
    <source>
        <dbReference type="EMBL" id="MEA1606022.1"/>
    </source>
</evidence>